<evidence type="ECO:0000313" key="6">
    <source>
        <dbReference type="Proteomes" id="UP000054937"/>
    </source>
</evidence>
<feature type="region of interest" description="Disordered" evidence="3">
    <location>
        <begin position="1"/>
        <end position="48"/>
    </location>
</feature>
<comment type="caution">
    <text evidence="5">The sequence shown here is derived from an EMBL/GenBank/DDBJ whole genome shotgun (WGS) entry which is preliminary data.</text>
</comment>
<feature type="compositionally biased region" description="Basic and acidic residues" evidence="3">
    <location>
        <begin position="141"/>
        <end position="154"/>
    </location>
</feature>
<dbReference type="InParanoid" id="A0A0V0QTR9"/>
<keyword evidence="2" id="KW-0963">Cytoplasm</keyword>
<dbReference type="InterPro" id="IPR027684">
    <property type="entry name" value="TBCC"/>
</dbReference>
<evidence type="ECO:0000256" key="3">
    <source>
        <dbReference type="SAM" id="MobiDB-lite"/>
    </source>
</evidence>
<dbReference type="Proteomes" id="UP000054937">
    <property type="component" value="Unassembled WGS sequence"/>
</dbReference>
<name>A0A0V0QTR9_PSEPJ</name>
<comment type="subcellular location">
    <subcellularLocation>
        <location evidence="1">Cytoplasm</location>
    </subcellularLocation>
</comment>
<evidence type="ECO:0000256" key="2">
    <source>
        <dbReference type="ARBA" id="ARBA00022490"/>
    </source>
</evidence>
<dbReference type="Gene3D" id="1.20.58.1250">
    <property type="entry name" value="Tubulin Binding Cofactor C, N-terminal domain"/>
    <property type="match status" value="1"/>
</dbReference>
<evidence type="ECO:0000256" key="1">
    <source>
        <dbReference type="ARBA" id="ARBA00004496"/>
    </source>
</evidence>
<keyword evidence="6" id="KW-1185">Reference proteome</keyword>
<dbReference type="InterPro" id="IPR038397">
    <property type="entry name" value="TBCC_N_sf"/>
</dbReference>
<dbReference type="GO" id="GO:0007023">
    <property type="term" value="P:post-chaperonin tubulin folding pathway"/>
    <property type="evidence" value="ECO:0007669"/>
    <property type="project" value="InterPro"/>
</dbReference>
<feature type="domain" description="Tubulin-specific chaperone C N-terminal" evidence="4">
    <location>
        <begin position="24"/>
        <end position="130"/>
    </location>
</feature>
<dbReference type="GO" id="GO:0015631">
    <property type="term" value="F:tubulin binding"/>
    <property type="evidence" value="ECO:0007669"/>
    <property type="project" value="InterPro"/>
</dbReference>
<dbReference type="Pfam" id="PF16752">
    <property type="entry name" value="TBCC_N"/>
    <property type="match status" value="1"/>
</dbReference>
<dbReference type="OrthoDB" id="293406at2759"/>
<dbReference type="InterPro" id="IPR016098">
    <property type="entry name" value="CAP/MinC_C"/>
</dbReference>
<dbReference type="GO" id="GO:0007021">
    <property type="term" value="P:tubulin complex assembly"/>
    <property type="evidence" value="ECO:0007669"/>
    <property type="project" value="TreeGrafter"/>
</dbReference>
<dbReference type="GO" id="GO:0005737">
    <property type="term" value="C:cytoplasm"/>
    <property type="evidence" value="ECO:0007669"/>
    <property type="project" value="UniProtKB-SubCell"/>
</dbReference>
<dbReference type="EMBL" id="LDAU01000109">
    <property type="protein sequence ID" value="KRX05386.1"/>
    <property type="molecule type" value="Genomic_DNA"/>
</dbReference>
<evidence type="ECO:0000313" key="5">
    <source>
        <dbReference type="EMBL" id="KRX05386.1"/>
    </source>
</evidence>
<feature type="region of interest" description="Disordered" evidence="3">
    <location>
        <begin position="138"/>
        <end position="159"/>
    </location>
</feature>
<protein>
    <recommendedName>
        <fullName evidence="4">Tubulin-specific chaperone C N-terminal domain-containing protein</fullName>
    </recommendedName>
</protein>
<accession>A0A0V0QTR9</accession>
<dbReference type="PANTHER" id="PTHR15139:SF0">
    <property type="entry name" value="TUBULIN-SPECIFIC CHAPERONE C"/>
    <property type="match status" value="1"/>
</dbReference>
<dbReference type="Gene3D" id="2.160.20.70">
    <property type="match status" value="1"/>
</dbReference>
<organism evidence="5 6">
    <name type="scientific">Pseudocohnilembus persalinus</name>
    <name type="common">Ciliate</name>
    <dbReference type="NCBI Taxonomy" id="266149"/>
    <lineage>
        <taxon>Eukaryota</taxon>
        <taxon>Sar</taxon>
        <taxon>Alveolata</taxon>
        <taxon>Ciliophora</taxon>
        <taxon>Intramacronucleata</taxon>
        <taxon>Oligohymenophorea</taxon>
        <taxon>Scuticociliatia</taxon>
        <taxon>Philasterida</taxon>
        <taxon>Pseudocohnilembidae</taxon>
        <taxon>Pseudocohnilembus</taxon>
    </lineage>
</organism>
<dbReference type="PANTHER" id="PTHR15139">
    <property type="entry name" value="TUBULIN FOLDING COFACTOR C"/>
    <property type="match status" value="1"/>
</dbReference>
<sequence length="230" mass="27833">MEKEDVNLTQKDLDQKNKFEELYKQQQQERLENKQKKKQLDEETKDPKEKMLVIQKEFKEKQESLSLKIKNCKKDGLNINDLFDEFKSIKEYFISTNHALTTYDKQQYKDQLDKLEKHLFVLKDMLCPRKKFKFSQRIKKDKQTENKENKKEEQQMTQPKIDYVEQVPGISDKENQKIILGKDQVQSSYKLYNLKNCEESGFQGKENQWREIQDFNWLKQEKSPNFTLVD</sequence>
<evidence type="ECO:0000259" key="4">
    <source>
        <dbReference type="Pfam" id="PF16752"/>
    </source>
</evidence>
<gene>
    <name evidence="5" type="ORF">PPERSA_00687</name>
</gene>
<dbReference type="AlphaFoldDB" id="A0A0V0QTR9"/>
<dbReference type="InterPro" id="IPR031925">
    <property type="entry name" value="TBCC_N"/>
</dbReference>
<proteinExistence type="predicted"/>
<reference evidence="5 6" key="1">
    <citation type="journal article" date="2015" name="Sci. Rep.">
        <title>Genome of the facultative scuticociliatosis pathogen Pseudocohnilembus persalinus provides insight into its virulence through horizontal gene transfer.</title>
        <authorList>
            <person name="Xiong J."/>
            <person name="Wang G."/>
            <person name="Cheng J."/>
            <person name="Tian M."/>
            <person name="Pan X."/>
            <person name="Warren A."/>
            <person name="Jiang C."/>
            <person name="Yuan D."/>
            <person name="Miao W."/>
        </authorList>
    </citation>
    <scope>NUCLEOTIDE SEQUENCE [LARGE SCALE GENOMIC DNA]</scope>
    <source>
        <strain evidence="5">36N120E</strain>
    </source>
</reference>